<dbReference type="EMBL" id="HG793156">
    <property type="protein sequence ID" value="CRL27717.1"/>
    <property type="molecule type" value="Genomic_DNA"/>
</dbReference>
<evidence type="ECO:0000313" key="2">
    <source>
        <dbReference type="Proteomes" id="UP000053732"/>
    </source>
</evidence>
<protein>
    <submittedName>
        <fullName evidence="1">Str. FM013</fullName>
    </submittedName>
</protein>
<sequence length="60" mass="6639">MSRTSPSFDEAPFDLTGVVNKITFITRLLALSIESFSTSTLEATKLKSTLVWRTFNLVVG</sequence>
<name>A0A0G4PMP3_PENC3</name>
<proteinExistence type="predicted"/>
<organism evidence="1 2">
    <name type="scientific">Penicillium camemberti (strain FM 013)</name>
    <dbReference type="NCBI Taxonomy" id="1429867"/>
    <lineage>
        <taxon>Eukaryota</taxon>
        <taxon>Fungi</taxon>
        <taxon>Dikarya</taxon>
        <taxon>Ascomycota</taxon>
        <taxon>Pezizomycotina</taxon>
        <taxon>Eurotiomycetes</taxon>
        <taxon>Eurotiomycetidae</taxon>
        <taxon>Eurotiales</taxon>
        <taxon>Aspergillaceae</taxon>
        <taxon>Penicillium</taxon>
    </lineage>
</organism>
<evidence type="ECO:0000313" key="1">
    <source>
        <dbReference type="EMBL" id="CRL27717.1"/>
    </source>
</evidence>
<keyword evidence="2" id="KW-1185">Reference proteome</keyword>
<reference evidence="1 2" key="1">
    <citation type="journal article" date="2014" name="Nat. Commun.">
        <title>Multiple recent horizontal transfers of a large genomic region in cheese making fungi.</title>
        <authorList>
            <person name="Cheeseman K."/>
            <person name="Ropars J."/>
            <person name="Renault P."/>
            <person name="Dupont J."/>
            <person name="Gouzy J."/>
            <person name="Branca A."/>
            <person name="Abraham A.L."/>
            <person name="Ceppi M."/>
            <person name="Conseiller E."/>
            <person name="Debuchy R."/>
            <person name="Malagnac F."/>
            <person name="Goarin A."/>
            <person name="Silar P."/>
            <person name="Lacoste S."/>
            <person name="Sallet E."/>
            <person name="Bensimon A."/>
            <person name="Giraud T."/>
            <person name="Brygoo Y."/>
        </authorList>
    </citation>
    <scope>NUCLEOTIDE SEQUENCE [LARGE SCALE GENOMIC DNA]</scope>
    <source>
        <strain evidence="2">FM 013</strain>
    </source>
</reference>
<accession>A0A0G4PMP3</accession>
<dbReference type="AlphaFoldDB" id="A0A0G4PMP3"/>
<gene>
    <name evidence="1" type="ORF">PCAMFM013_S023g000175</name>
</gene>
<dbReference type="Proteomes" id="UP000053732">
    <property type="component" value="Unassembled WGS sequence"/>
</dbReference>